<evidence type="ECO:0000256" key="2">
    <source>
        <dbReference type="HAMAP-Rule" id="MF_00791"/>
    </source>
</evidence>
<evidence type="ECO:0000256" key="1">
    <source>
        <dbReference type="ARBA" id="ARBA00017693"/>
    </source>
</evidence>
<dbReference type="RefSeq" id="WP_352890364.1">
    <property type="nucleotide sequence ID" value="NZ_JBEPIJ010000018.1"/>
</dbReference>
<feature type="domain" description="ApaG" evidence="3">
    <location>
        <begin position="3"/>
        <end position="128"/>
    </location>
</feature>
<dbReference type="InterPro" id="IPR023065">
    <property type="entry name" value="Uncharacterised_ApaG"/>
</dbReference>
<dbReference type="Gene3D" id="2.60.40.1470">
    <property type="entry name" value="ApaG domain"/>
    <property type="match status" value="1"/>
</dbReference>
<dbReference type="InterPro" id="IPR036767">
    <property type="entry name" value="ApaG_sf"/>
</dbReference>
<comment type="caution">
    <text evidence="4">The sequence shown here is derived from an EMBL/GenBank/DDBJ whole genome shotgun (WGS) entry which is preliminary data.</text>
</comment>
<evidence type="ECO:0000313" key="5">
    <source>
        <dbReference type="Proteomes" id="UP001465331"/>
    </source>
</evidence>
<dbReference type="PANTHER" id="PTHR47191">
    <property type="entry name" value="OS05G0170800 PROTEIN"/>
    <property type="match status" value="1"/>
</dbReference>
<protein>
    <recommendedName>
        <fullName evidence="1 2">Protein ApaG</fullName>
    </recommendedName>
</protein>
<organism evidence="4 5">
    <name type="scientific">Sinimarinibacterium thermocellulolyticum</name>
    <dbReference type="NCBI Taxonomy" id="3170016"/>
    <lineage>
        <taxon>Bacteria</taxon>
        <taxon>Pseudomonadati</taxon>
        <taxon>Pseudomonadota</taxon>
        <taxon>Gammaproteobacteria</taxon>
        <taxon>Nevskiales</taxon>
        <taxon>Nevskiaceae</taxon>
        <taxon>Sinimarinibacterium</taxon>
    </lineage>
</organism>
<dbReference type="InterPro" id="IPR050718">
    <property type="entry name" value="ApaG-like"/>
</dbReference>
<sequence length="128" mass="14160">MSETVTRGIRIIVQPRYVAEQSDPENRQYLFAYHITIRNEGDETVQLLSRHWIITAGDGRVEEVRGPGVVGYQPVLRPGEEFQYTSGCPLDTAVGTMHGAFQMVVQASGEAFDAHIRPFCLAVPGALN</sequence>
<gene>
    <name evidence="2 4" type="primary">apaG</name>
    <name evidence="4" type="ORF">ABSH63_13335</name>
</gene>
<dbReference type="NCBIfam" id="NF003967">
    <property type="entry name" value="PRK05461.1"/>
    <property type="match status" value="1"/>
</dbReference>
<dbReference type="PROSITE" id="PS51087">
    <property type="entry name" value="APAG"/>
    <property type="match status" value="1"/>
</dbReference>
<dbReference type="HAMAP" id="MF_00791">
    <property type="entry name" value="ApaG"/>
    <property type="match status" value="1"/>
</dbReference>
<evidence type="ECO:0000259" key="3">
    <source>
        <dbReference type="PROSITE" id="PS51087"/>
    </source>
</evidence>
<accession>A0ABV2ACN0</accession>
<proteinExistence type="inferred from homology"/>
<keyword evidence="5" id="KW-1185">Reference proteome</keyword>
<dbReference type="Pfam" id="PF04379">
    <property type="entry name" value="DUF525"/>
    <property type="match status" value="1"/>
</dbReference>
<dbReference type="SUPFAM" id="SSF110069">
    <property type="entry name" value="ApaG-like"/>
    <property type="match status" value="1"/>
</dbReference>
<dbReference type="PANTHER" id="PTHR47191:SF2">
    <property type="entry name" value="OS05G0170800 PROTEIN"/>
    <property type="match status" value="1"/>
</dbReference>
<dbReference type="InterPro" id="IPR007474">
    <property type="entry name" value="ApaG_domain"/>
</dbReference>
<dbReference type="EMBL" id="JBEPIJ010000018">
    <property type="protein sequence ID" value="MES0874982.1"/>
    <property type="molecule type" value="Genomic_DNA"/>
</dbReference>
<reference evidence="4 5" key="1">
    <citation type="submission" date="2024-06" db="EMBL/GenBank/DDBJ databases">
        <authorList>
            <person name="Li Z."/>
            <person name="Jiang Y."/>
        </authorList>
    </citation>
    <scope>NUCLEOTIDE SEQUENCE [LARGE SCALE GENOMIC DNA]</scope>
    <source>
        <strain evidence="4 5">HSW-8</strain>
    </source>
</reference>
<dbReference type="Proteomes" id="UP001465331">
    <property type="component" value="Unassembled WGS sequence"/>
</dbReference>
<evidence type="ECO:0000313" key="4">
    <source>
        <dbReference type="EMBL" id="MES0874982.1"/>
    </source>
</evidence>
<name>A0ABV2ACN0_9GAMM</name>